<reference evidence="1 2" key="1">
    <citation type="submission" date="2010-02" db="EMBL/GenBank/DDBJ databases">
        <authorList>
            <person name="Weinstock G."/>
            <person name="Sodergren E."/>
            <person name="Clifton S."/>
            <person name="Fulton L."/>
            <person name="Fulton B."/>
            <person name="Courtney L."/>
            <person name="Fronick C."/>
            <person name="Harrison M."/>
            <person name="Strong C."/>
            <person name="Farmer C."/>
            <person name="Delahaunty K."/>
            <person name="Markovic C."/>
            <person name="Hall O."/>
            <person name="Minx P."/>
            <person name="Tomlinson C."/>
            <person name="Mitreva M."/>
            <person name="Nelson J."/>
            <person name="Hou S."/>
            <person name="Wollam A."/>
            <person name="Pepin K.H."/>
            <person name="Johnson M."/>
            <person name="Bhonagiri V."/>
            <person name="Zhang X."/>
            <person name="Suruliraj S."/>
            <person name="Warren W."/>
            <person name="Chinwalla A."/>
            <person name="Mardis E.R."/>
            <person name="Wilson R.K."/>
        </authorList>
    </citation>
    <scope>NUCLEOTIDE SEQUENCE [LARGE SCALE GENOMIC DNA]</scope>
    <source>
        <strain evidence="1 2">ATCC 23685</strain>
    </source>
</reference>
<comment type="caution">
    <text evidence="1">The sequence shown here is derived from an EMBL/GenBank/DDBJ whole genome shotgun (WGS) entry which is preliminary data.</text>
</comment>
<accession>D4F5M2</accession>
<evidence type="ECO:0000313" key="1">
    <source>
        <dbReference type="EMBL" id="EFE22944.1"/>
    </source>
</evidence>
<sequence length="66" mass="6980">MMTANALSPASLSGMPDIAQRLVRFHSIDIHARPIRAGRGGLPDLRGAGLLPANTLHDIDGPLISR</sequence>
<dbReference type="AlphaFoldDB" id="D4F5M2"/>
<evidence type="ECO:0000313" key="2">
    <source>
        <dbReference type="Proteomes" id="UP000003692"/>
    </source>
</evidence>
<dbReference type="EMBL" id="ADGK01000153">
    <property type="protein sequence ID" value="EFE22944.1"/>
    <property type="molecule type" value="Genomic_DNA"/>
</dbReference>
<organism evidence="1 2">
    <name type="scientific">Edwardsiella tarda ATCC 23685</name>
    <dbReference type="NCBI Taxonomy" id="500638"/>
    <lineage>
        <taxon>Bacteria</taxon>
        <taxon>Pseudomonadati</taxon>
        <taxon>Pseudomonadota</taxon>
        <taxon>Gammaproteobacteria</taxon>
        <taxon>Enterobacterales</taxon>
        <taxon>Hafniaceae</taxon>
        <taxon>Edwardsiella</taxon>
    </lineage>
</organism>
<proteinExistence type="predicted"/>
<name>D4F5M2_EDWTA</name>
<gene>
    <name evidence="1" type="ORF">EDWATA_02050</name>
</gene>
<protein>
    <submittedName>
        <fullName evidence="1">Uncharacterized protein</fullName>
    </submittedName>
</protein>
<dbReference type="HOGENOM" id="CLU_2824256_0_0_6"/>
<dbReference type="Proteomes" id="UP000003692">
    <property type="component" value="Unassembled WGS sequence"/>
</dbReference>